<reference evidence="9 10" key="1">
    <citation type="journal article" date="2015" name="Genome Announc.">
        <title>Expanding the biotechnology potential of lactobacilli through comparative genomics of 213 strains and associated genera.</title>
        <authorList>
            <person name="Sun Z."/>
            <person name="Harris H.M."/>
            <person name="McCann A."/>
            <person name="Guo C."/>
            <person name="Argimon S."/>
            <person name="Zhang W."/>
            <person name="Yang X."/>
            <person name="Jeffery I.B."/>
            <person name="Cooney J.C."/>
            <person name="Kagawa T.F."/>
            <person name="Liu W."/>
            <person name="Song Y."/>
            <person name="Salvetti E."/>
            <person name="Wrobel A."/>
            <person name="Rasinkangas P."/>
            <person name="Parkhill J."/>
            <person name="Rea M.C."/>
            <person name="O'Sullivan O."/>
            <person name="Ritari J."/>
            <person name="Douillard F.P."/>
            <person name="Paul Ross R."/>
            <person name="Yang R."/>
            <person name="Briner A.E."/>
            <person name="Felis G.E."/>
            <person name="de Vos W.M."/>
            <person name="Barrangou R."/>
            <person name="Klaenhammer T.R."/>
            <person name="Caufield P.W."/>
            <person name="Cui Y."/>
            <person name="Zhang H."/>
            <person name="O'Toole P.W."/>
        </authorList>
    </citation>
    <scope>NUCLEOTIDE SEQUENCE [LARGE SCALE GENOMIC DNA]</scope>
    <source>
        <strain evidence="9 10">DSM 13343</strain>
    </source>
</reference>
<proteinExistence type="predicted"/>
<evidence type="ECO:0000256" key="8">
    <source>
        <dbReference type="SAM" id="Phobius"/>
    </source>
</evidence>
<evidence type="ECO:0000313" key="9">
    <source>
        <dbReference type="EMBL" id="KRL45627.1"/>
    </source>
</evidence>
<dbReference type="AlphaFoldDB" id="A0A0R1QW90"/>
<dbReference type="RefSeq" id="WP_054718205.1">
    <property type="nucleotide sequence ID" value="NZ_AZEU01000120.1"/>
</dbReference>
<evidence type="ECO:0008006" key="11">
    <source>
        <dbReference type="Google" id="ProtNLM"/>
    </source>
</evidence>
<sequence>MKFIKSVFQEMKAVTWPNAKETRRDTSTVVMTSVLFAIYFAIADFVILTLLKLFVF</sequence>
<dbReference type="GO" id="GO:0009306">
    <property type="term" value="P:protein secretion"/>
    <property type="evidence" value="ECO:0007669"/>
    <property type="project" value="InterPro"/>
</dbReference>
<keyword evidence="5 8" id="KW-1133">Transmembrane helix</keyword>
<evidence type="ECO:0000256" key="4">
    <source>
        <dbReference type="ARBA" id="ARBA00022927"/>
    </source>
</evidence>
<comment type="caution">
    <text evidence="9">The sequence shown here is derived from an EMBL/GenBank/DDBJ whole genome shotgun (WGS) entry which is preliminary data.</text>
</comment>
<dbReference type="InterPro" id="IPR005807">
    <property type="entry name" value="SecE_bac"/>
</dbReference>
<evidence type="ECO:0000256" key="5">
    <source>
        <dbReference type="ARBA" id="ARBA00022989"/>
    </source>
</evidence>
<dbReference type="GO" id="GO:0008320">
    <property type="term" value="F:protein transmembrane transporter activity"/>
    <property type="evidence" value="ECO:0007669"/>
    <property type="project" value="InterPro"/>
</dbReference>
<dbReference type="PATRIC" id="fig|1423769.4.peg.657"/>
<name>A0A0R1QW90_9LACO</name>
<dbReference type="GO" id="GO:0006605">
    <property type="term" value="P:protein targeting"/>
    <property type="evidence" value="ECO:0007669"/>
    <property type="project" value="InterPro"/>
</dbReference>
<dbReference type="EMBL" id="AZEU01000120">
    <property type="protein sequence ID" value="KRL45627.1"/>
    <property type="molecule type" value="Genomic_DNA"/>
</dbReference>
<protein>
    <recommendedName>
        <fullName evidence="11">Protein translocase subunit SecE</fullName>
    </recommendedName>
</protein>
<organism evidence="9 10">
    <name type="scientific">Lacticaseibacillus manihotivorans DSM 13343 = JCM 12514</name>
    <dbReference type="NCBI Taxonomy" id="1423769"/>
    <lineage>
        <taxon>Bacteria</taxon>
        <taxon>Bacillati</taxon>
        <taxon>Bacillota</taxon>
        <taxon>Bacilli</taxon>
        <taxon>Lactobacillales</taxon>
        <taxon>Lactobacillaceae</taxon>
        <taxon>Lacticaseibacillus</taxon>
    </lineage>
</organism>
<dbReference type="InterPro" id="IPR001901">
    <property type="entry name" value="Translocase_SecE/Sec61-g"/>
</dbReference>
<keyword evidence="2" id="KW-0813">Transport</keyword>
<evidence type="ECO:0000256" key="6">
    <source>
        <dbReference type="ARBA" id="ARBA00023010"/>
    </source>
</evidence>
<feature type="transmembrane region" description="Helical" evidence="8">
    <location>
        <begin position="34"/>
        <end position="55"/>
    </location>
</feature>
<dbReference type="OrthoDB" id="9813233at2"/>
<keyword evidence="6" id="KW-0811">Translocation</keyword>
<dbReference type="Gene3D" id="1.20.5.1030">
    <property type="entry name" value="Preprotein translocase secy subunit"/>
    <property type="match status" value="1"/>
</dbReference>
<dbReference type="InterPro" id="IPR038379">
    <property type="entry name" value="SecE_sf"/>
</dbReference>
<keyword evidence="10" id="KW-1185">Reference proteome</keyword>
<dbReference type="GO" id="GO:0006886">
    <property type="term" value="P:intracellular protein transport"/>
    <property type="evidence" value="ECO:0007669"/>
    <property type="project" value="InterPro"/>
</dbReference>
<dbReference type="NCBIfam" id="TIGR00964">
    <property type="entry name" value="secE_bact"/>
    <property type="match status" value="1"/>
</dbReference>
<keyword evidence="7 8" id="KW-0472">Membrane</keyword>
<gene>
    <name evidence="9" type="ORF">FD01_GL000616</name>
</gene>
<evidence type="ECO:0000256" key="1">
    <source>
        <dbReference type="ARBA" id="ARBA00004370"/>
    </source>
</evidence>
<dbReference type="Proteomes" id="UP000051790">
    <property type="component" value="Unassembled WGS sequence"/>
</dbReference>
<dbReference type="Pfam" id="PF00584">
    <property type="entry name" value="SecE"/>
    <property type="match status" value="1"/>
</dbReference>
<accession>A0A0R1QW90</accession>
<dbReference type="GO" id="GO:0016020">
    <property type="term" value="C:membrane"/>
    <property type="evidence" value="ECO:0007669"/>
    <property type="project" value="UniProtKB-SubCell"/>
</dbReference>
<evidence type="ECO:0000256" key="3">
    <source>
        <dbReference type="ARBA" id="ARBA00022692"/>
    </source>
</evidence>
<keyword evidence="3 8" id="KW-0812">Transmembrane</keyword>
<evidence type="ECO:0000313" key="10">
    <source>
        <dbReference type="Proteomes" id="UP000051790"/>
    </source>
</evidence>
<keyword evidence="4" id="KW-0653">Protein transport</keyword>
<comment type="subcellular location">
    <subcellularLocation>
        <location evidence="1">Membrane</location>
    </subcellularLocation>
</comment>
<evidence type="ECO:0000256" key="7">
    <source>
        <dbReference type="ARBA" id="ARBA00023136"/>
    </source>
</evidence>
<evidence type="ECO:0000256" key="2">
    <source>
        <dbReference type="ARBA" id="ARBA00022448"/>
    </source>
</evidence>